<gene>
    <name evidence="2" type="ORF">SDSE_0149</name>
</gene>
<keyword evidence="1" id="KW-0812">Transmembrane</keyword>
<organism evidence="2 3">
    <name type="scientific">Streptococcus dysgalactiae subsp. equisimilis AC-2713</name>
    <dbReference type="NCBI Taxonomy" id="759913"/>
    <lineage>
        <taxon>Bacteria</taxon>
        <taxon>Bacillati</taxon>
        <taxon>Bacillota</taxon>
        <taxon>Bacilli</taxon>
        <taxon>Lactobacillales</taxon>
        <taxon>Streptococcaceae</taxon>
        <taxon>Streptococcus</taxon>
    </lineage>
</organism>
<keyword evidence="1" id="KW-0472">Membrane</keyword>
<accession>A0AB33R3E5</accession>
<name>A0AB33R3E5_STREQ</name>
<evidence type="ECO:0000256" key="1">
    <source>
        <dbReference type="SAM" id="Phobius"/>
    </source>
</evidence>
<feature type="transmembrane region" description="Helical" evidence="1">
    <location>
        <begin position="20"/>
        <end position="42"/>
    </location>
</feature>
<evidence type="ECO:0000313" key="3">
    <source>
        <dbReference type="Proteomes" id="UP000009215"/>
    </source>
</evidence>
<dbReference type="AlphaFoldDB" id="A0AB33R3E5"/>
<evidence type="ECO:0000313" key="2">
    <source>
        <dbReference type="EMBL" id="CCI61661.1"/>
    </source>
</evidence>
<keyword evidence="1" id="KW-1133">Transmembrane helix</keyword>
<dbReference type="EMBL" id="HE858529">
    <property type="protein sequence ID" value="CCI61661.1"/>
    <property type="molecule type" value="Genomic_DNA"/>
</dbReference>
<sequence>MEGSFMTPLSLLFANGESFRIISALLFLLTSLCFIILIITLLPKKTAYGKKASPLHRNPREF</sequence>
<protein>
    <submittedName>
        <fullName evidence="2">Uncharacterized protein</fullName>
    </submittedName>
</protein>
<reference evidence="2 3" key="1">
    <citation type="submission" date="2012-05" db="EMBL/GenBank/DDBJ databases">
        <title>Complete genome sequence of a Streptococcus dysgalactiae subsp. equisimilis strain possessing Lancefield's group A antigen.</title>
        <authorList>
            <person name="Luetticken R."/>
            <person name="Bruellhoff K."/>
            <person name="Van der Linden M."/>
            <person name="Peltroche-Llacsahuanga H."/>
            <person name="Blom J."/>
            <person name="Weber-Lehmann J."/>
            <person name="Ferretti J.J."/>
            <person name="McShan W.M."/>
        </authorList>
    </citation>
    <scope>NUCLEOTIDE SEQUENCE [LARGE SCALE GENOMIC DNA]</scope>
    <source>
        <strain evidence="2 3">AC-2713</strain>
    </source>
</reference>
<dbReference type="Proteomes" id="UP000009215">
    <property type="component" value="Chromosome"/>
</dbReference>
<proteinExistence type="predicted"/>
<dbReference type="KEGG" id="sdc:SDSE_0149"/>